<evidence type="ECO:0000313" key="1">
    <source>
        <dbReference type="EMBL" id="KAJ3545565.1"/>
    </source>
</evidence>
<organism evidence="1 2">
    <name type="scientific">Phlebia brevispora</name>
    <dbReference type="NCBI Taxonomy" id="194682"/>
    <lineage>
        <taxon>Eukaryota</taxon>
        <taxon>Fungi</taxon>
        <taxon>Dikarya</taxon>
        <taxon>Basidiomycota</taxon>
        <taxon>Agaricomycotina</taxon>
        <taxon>Agaricomycetes</taxon>
        <taxon>Polyporales</taxon>
        <taxon>Meruliaceae</taxon>
        <taxon>Phlebia</taxon>
    </lineage>
</organism>
<evidence type="ECO:0000313" key="2">
    <source>
        <dbReference type="Proteomes" id="UP001148662"/>
    </source>
</evidence>
<reference evidence="1" key="1">
    <citation type="submission" date="2022-07" db="EMBL/GenBank/DDBJ databases">
        <title>Genome Sequence of Phlebia brevispora.</title>
        <authorList>
            <person name="Buettner E."/>
        </authorList>
    </citation>
    <scope>NUCLEOTIDE SEQUENCE</scope>
    <source>
        <strain evidence="1">MPL23</strain>
    </source>
</reference>
<dbReference type="EMBL" id="JANHOG010001052">
    <property type="protein sequence ID" value="KAJ3545565.1"/>
    <property type="molecule type" value="Genomic_DNA"/>
</dbReference>
<sequence length="1150" mass="128176">MSLPTPPGTSHRGKENRRLTFSEPGSSRVAWSDSHKIYTVSETPVNRVTIPKSASKHAPSKSILKKTNWDELPPVEDEREITPEPADPLVDLDYLANPVARIIAVESTLRDLIEAYNVLAARIRACVTGSTDTDASWPLFQPLRKHHEALVDSMVRDLGRALEDPKATMKRAPEHNLENIDPELLASCLPSPKPSPNPKKKTGVSAEEVKYARDLCTVSQSVLKLLSAVFTMPSVYRVFTDDELGYLLTHVLAIPLANELPTPNARKTYALAIWLIQMQRLPADVLEPAKDRVAYAIRRGIEGELGKEGKKGSASDGLKAIHDLCMCYPDVFVPAFATLLSSILDNLLAPTLVLRTQACHALGGFAYALAVLPTSVLHTRVACTTAEFLTKAPLGTPSKKPESPTKDPMIIRTLRTTLGATDPKHVAQGPVWGLCVLASLIVMLGPIVYLEEKLTKCMKALFTLVGRHPKSSVRGLGCIVWRSMTWAYFRPRPVKLGATDDKDEDSVMWTEQDEKAYADRMKETWNVVESYVEVGAGVATIGATLAMPQASFEDSEEAVRRVLGTLKLMGRKGGIATSDASETLCRLVNRSQEVEWDWSKLMPVSVFSSFPGLLTADYKHLSQTVKPIADECHSIDEVRCLTREELTMDWVLSAVIDLWKDMLSPLKLAWGSDFPPEVLGTWTGILKAHVGALQDLYDSEGVLHLADYVADILNAILRSKKLDLGLKVDDTRDFAPTSPIRPDGEPFRGSVTPTGLPPLPPYRWRHALRLLLVRELWQVVQSLFPPQALVNCSKRVLTVLFEREADLVVETRLADEVRAQWALLCSEVAYFCEEDVLIGFWEAVRNRRCWSSNIRSCVWSNFTLIWRDEKDASWEASVILLSVPFLDGSSWDMTNNDLDRWDAFLRLTMDRALDFGVDAVTIVDRVAATISAQHCPTSLSSTRVADLLLSHLDFGEYRTAPSSLFEFVNDTLISTYPPEPRNKMPSIWLLRTLTRTMDTCPSELQEELLETVQGGVSPWIQDEYRVLTRKEYGLDVQPLYETIMANMMAFTPGVEVLDKFGPVVVSAFCGRTDKSEGLQDAFVEFWKAYADVVEPDYGWPAQILACLRTVGLSKEYTTLDNEEEDTEEKFLLPKRSSGRTPSRSTVTGRP</sequence>
<protein>
    <submittedName>
        <fullName evidence="1">Uncharacterized protein</fullName>
    </submittedName>
</protein>
<proteinExistence type="predicted"/>
<gene>
    <name evidence="1" type="ORF">NM688_g5611</name>
</gene>
<dbReference type="Proteomes" id="UP001148662">
    <property type="component" value="Unassembled WGS sequence"/>
</dbReference>
<name>A0ACC1SSQ2_9APHY</name>
<keyword evidence="2" id="KW-1185">Reference proteome</keyword>
<accession>A0ACC1SSQ2</accession>
<comment type="caution">
    <text evidence="1">The sequence shown here is derived from an EMBL/GenBank/DDBJ whole genome shotgun (WGS) entry which is preliminary data.</text>
</comment>